<evidence type="ECO:0000313" key="2">
    <source>
        <dbReference type="Proteomes" id="UP001234297"/>
    </source>
</evidence>
<dbReference type="Proteomes" id="UP001234297">
    <property type="component" value="Chromosome 9"/>
</dbReference>
<sequence>MAASNASIQPSMPIFEGENFDHWSIKMRTLFMSQGLWEMVESGYQNPADVTSLSTAQQEQLKENRKKDAKALFLIQQESHEQRLLRHEVNPIGSAFQTKLSMGMQNPSKKTQVGPRKRQHNYKKGGRFVKGNSQNQNKGRGKDVICDFCKNSGHAESECWKRAKPQ</sequence>
<evidence type="ECO:0000313" key="1">
    <source>
        <dbReference type="EMBL" id="KAJ8620193.1"/>
    </source>
</evidence>
<keyword evidence="2" id="KW-1185">Reference proteome</keyword>
<comment type="caution">
    <text evidence="1">The sequence shown here is derived from an EMBL/GenBank/DDBJ whole genome shotgun (WGS) entry which is preliminary data.</text>
</comment>
<gene>
    <name evidence="1" type="ORF">MRB53_028722</name>
</gene>
<proteinExistence type="predicted"/>
<dbReference type="EMBL" id="CM056817">
    <property type="protein sequence ID" value="KAJ8620193.1"/>
    <property type="molecule type" value="Genomic_DNA"/>
</dbReference>
<name>A0ACC2KGR4_PERAE</name>
<accession>A0ACC2KGR4</accession>
<protein>
    <submittedName>
        <fullName evidence="1">Uncharacterized protein</fullName>
    </submittedName>
</protein>
<organism evidence="1 2">
    <name type="scientific">Persea americana</name>
    <name type="common">Avocado</name>
    <dbReference type="NCBI Taxonomy" id="3435"/>
    <lineage>
        <taxon>Eukaryota</taxon>
        <taxon>Viridiplantae</taxon>
        <taxon>Streptophyta</taxon>
        <taxon>Embryophyta</taxon>
        <taxon>Tracheophyta</taxon>
        <taxon>Spermatophyta</taxon>
        <taxon>Magnoliopsida</taxon>
        <taxon>Magnoliidae</taxon>
        <taxon>Laurales</taxon>
        <taxon>Lauraceae</taxon>
        <taxon>Persea</taxon>
    </lineage>
</organism>
<reference evidence="1 2" key="1">
    <citation type="journal article" date="2022" name="Hortic Res">
        <title>A haplotype resolved chromosomal level avocado genome allows analysis of novel avocado genes.</title>
        <authorList>
            <person name="Nath O."/>
            <person name="Fletcher S.J."/>
            <person name="Hayward A."/>
            <person name="Shaw L.M."/>
            <person name="Masouleh A.K."/>
            <person name="Furtado A."/>
            <person name="Henry R.J."/>
            <person name="Mitter N."/>
        </authorList>
    </citation>
    <scope>NUCLEOTIDE SEQUENCE [LARGE SCALE GENOMIC DNA]</scope>
    <source>
        <strain evidence="2">cv. Hass</strain>
    </source>
</reference>